<accession>A0A6J4T537</accession>
<dbReference type="CDD" id="cd07560">
    <property type="entry name" value="Peptidase_S41_CPP"/>
    <property type="match status" value="1"/>
</dbReference>
<evidence type="ECO:0000256" key="1">
    <source>
        <dbReference type="ARBA" id="ARBA00009179"/>
    </source>
</evidence>
<keyword evidence="6" id="KW-0812">Transmembrane</keyword>
<name>A0A6J4T537_9ACTN</name>
<dbReference type="SUPFAM" id="SSF50156">
    <property type="entry name" value="PDZ domain-like"/>
    <property type="match status" value="1"/>
</dbReference>
<dbReference type="GO" id="GO:0004252">
    <property type="term" value="F:serine-type endopeptidase activity"/>
    <property type="evidence" value="ECO:0007669"/>
    <property type="project" value="UniProtKB-EC"/>
</dbReference>
<evidence type="ECO:0000256" key="5">
    <source>
        <dbReference type="RuleBase" id="RU004404"/>
    </source>
</evidence>
<dbReference type="GO" id="GO:0006508">
    <property type="term" value="P:proteolysis"/>
    <property type="evidence" value="ECO:0007669"/>
    <property type="project" value="UniProtKB-KW"/>
</dbReference>
<dbReference type="InterPro" id="IPR004447">
    <property type="entry name" value="Peptidase_S41A"/>
</dbReference>
<keyword evidence="6" id="KW-0472">Membrane</keyword>
<dbReference type="Gene3D" id="3.30.750.44">
    <property type="match status" value="1"/>
</dbReference>
<proteinExistence type="inferred from homology"/>
<keyword evidence="3 5" id="KW-0378">Hydrolase</keyword>
<organism evidence="8">
    <name type="scientific">uncultured Solirubrobacteraceae bacterium</name>
    <dbReference type="NCBI Taxonomy" id="1162706"/>
    <lineage>
        <taxon>Bacteria</taxon>
        <taxon>Bacillati</taxon>
        <taxon>Actinomycetota</taxon>
        <taxon>Thermoleophilia</taxon>
        <taxon>Solirubrobacterales</taxon>
        <taxon>Solirubrobacteraceae</taxon>
        <taxon>environmental samples</taxon>
    </lineage>
</organism>
<dbReference type="GO" id="GO:0030288">
    <property type="term" value="C:outer membrane-bounded periplasmic space"/>
    <property type="evidence" value="ECO:0007669"/>
    <property type="project" value="TreeGrafter"/>
</dbReference>
<dbReference type="GO" id="GO:0007165">
    <property type="term" value="P:signal transduction"/>
    <property type="evidence" value="ECO:0007669"/>
    <property type="project" value="TreeGrafter"/>
</dbReference>
<sequence length="396" mass="41276">MHPIRLIALFVMPFALIGGIYLGGHPRLLPGFIRDPLVGDQDTRVVAEAIDEVRDSYYRVVPEDALADAAVKGVVKSLDDRFSNYFTPQEYAEFQMSQNSEFSGIGTTVQPDPLGLRVAQVFDESPAERAGVKVDDLIVSADGRSLKGLAQEAATARVKGPKGTEVKLGLKRGGRELKVTVTRATVSVPQVASKVTGFKGTKYGVVSLAQFGGGAHAEVYQAIRKVIKGGAKGIVFDLRANGGGLVSEAQLVASGFLEDGPIVKTEGRKVPARTLKATGDPVAADVPLVVLVDKNTASASEIVAGALQDRGRAKVVGTKTFGKGVFQEVIQLSNGGALDITAGQYFTPSGRNLGGKGVKTGAGIKPDVAADDDPKTPADEGLRGALRTLAAQGASA</sequence>
<dbReference type="Pfam" id="PF13180">
    <property type="entry name" value="PDZ_2"/>
    <property type="match status" value="1"/>
</dbReference>
<dbReference type="PANTHER" id="PTHR32060">
    <property type="entry name" value="TAIL-SPECIFIC PROTEASE"/>
    <property type="match status" value="1"/>
</dbReference>
<evidence type="ECO:0000256" key="6">
    <source>
        <dbReference type="SAM" id="Phobius"/>
    </source>
</evidence>
<comment type="similarity">
    <text evidence="1 5">Belongs to the peptidase S41A family.</text>
</comment>
<evidence type="ECO:0000313" key="8">
    <source>
        <dbReference type="EMBL" id="CAA9514419.1"/>
    </source>
</evidence>
<dbReference type="PANTHER" id="PTHR32060:SF30">
    <property type="entry name" value="CARBOXY-TERMINAL PROCESSING PROTEASE CTPA"/>
    <property type="match status" value="1"/>
</dbReference>
<dbReference type="Gene3D" id="3.90.226.10">
    <property type="entry name" value="2-enoyl-CoA Hydratase, Chain A, domain 1"/>
    <property type="match status" value="1"/>
</dbReference>
<dbReference type="InterPro" id="IPR001478">
    <property type="entry name" value="PDZ"/>
</dbReference>
<dbReference type="InterPro" id="IPR029045">
    <property type="entry name" value="ClpP/crotonase-like_dom_sf"/>
</dbReference>
<evidence type="ECO:0000256" key="4">
    <source>
        <dbReference type="ARBA" id="ARBA00022825"/>
    </source>
</evidence>
<gene>
    <name evidence="8" type="ORF">AVDCRST_MAG53-2978</name>
</gene>
<dbReference type="EMBL" id="CADCVR010000089">
    <property type="protein sequence ID" value="CAA9514419.1"/>
    <property type="molecule type" value="Genomic_DNA"/>
</dbReference>
<dbReference type="SUPFAM" id="SSF52096">
    <property type="entry name" value="ClpP/crotonase"/>
    <property type="match status" value="1"/>
</dbReference>
<dbReference type="Pfam" id="PF03572">
    <property type="entry name" value="Peptidase_S41"/>
    <property type="match status" value="1"/>
</dbReference>
<dbReference type="InterPro" id="IPR036034">
    <property type="entry name" value="PDZ_sf"/>
</dbReference>
<feature type="transmembrane region" description="Helical" evidence="6">
    <location>
        <begin position="6"/>
        <end position="24"/>
    </location>
</feature>
<protein>
    <submittedName>
        <fullName evidence="8">Carboxyl-terminal protease</fullName>
        <ecNumber evidence="8">3.4.21.102</ecNumber>
    </submittedName>
</protein>
<evidence type="ECO:0000259" key="7">
    <source>
        <dbReference type="PROSITE" id="PS50106"/>
    </source>
</evidence>
<keyword evidence="4 5" id="KW-0720">Serine protease</keyword>
<dbReference type="SMART" id="SM00245">
    <property type="entry name" value="TSPc"/>
    <property type="match status" value="1"/>
</dbReference>
<dbReference type="SMART" id="SM00228">
    <property type="entry name" value="PDZ"/>
    <property type="match status" value="1"/>
</dbReference>
<feature type="domain" description="PDZ" evidence="7">
    <location>
        <begin position="93"/>
        <end position="159"/>
    </location>
</feature>
<evidence type="ECO:0000256" key="2">
    <source>
        <dbReference type="ARBA" id="ARBA00022670"/>
    </source>
</evidence>
<dbReference type="AlphaFoldDB" id="A0A6J4T537"/>
<dbReference type="Gene3D" id="2.30.42.10">
    <property type="match status" value="1"/>
</dbReference>
<keyword evidence="6" id="KW-1133">Transmembrane helix</keyword>
<dbReference type="InterPro" id="IPR005151">
    <property type="entry name" value="Tail-specific_protease"/>
</dbReference>
<dbReference type="EC" id="3.4.21.102" evidence="8"/>
<dbReference type="CDD" id="cd06782">
    <property type="entry name" value="cpPDZ_CPP-like"/>
    <property type="match status" value="1"/>
</dbReference>
<evidence type="ECO:0000256" key="3">
    <source>
        <dbReference type="ARBA" id="ARBA00022801"/>
    </source>
</evidence>
<dbReference type="NCBIfam" id="TIGR00225">
    <property type="entry name" value="prc"/>
    <property type="match status" value="1"/>
</dbReference>
<dbReference type="PROSITE" id="PS50106">
    <property type="entry name" value="PDZ"/>
    <property type="match status" value="1"/>
</dbReference>
<reference evidence="8" key="1">
    <citation type="submission" date="2020-02" db="EMBL/GenBank/DDBJ databases">
        <authorList>
            <person name="Meier V. D."/>
        </authorList>
    </citation>
    <scope>NUCLEOTIDE SEQUENCE</scope>
    <source>
        <strain evidence="8">AVDCRST_MAG53</strain>
    </source>
</reference>
<keyword evidence="2 5" id="KW-0645">Protease</keyword>